<dbReference type="SUPFAM" id="SSF81296">
    <property type="entry name" value="E set domains"/>
    <property type="match status" value="2"/>
</dbReference>
<dbReference type="SUPFAM" id="SSF51011">
    <property type="entry name" value="Glycosyl hydrolase domain"/>
    <property type="match status" value="1"/>
</dbReference>
<feature type="active site" description="Proton donor" evidence="10 11">
    <location>
        <position position="471"/>
    </location>
</feature>
<dbReference type="InterPro" id="IPR037439">
    <property type="entry name" value="Branching_enzy"/>
</dbReference>
<evidence type="ECO:0000256" key="9">
    <source>
        <dbReference type="ARBA" id="ARBA00023277"/>
    </source>
</evidence>
<comment type="function">
    <text evidence="2 10">Catalyzes the formation of the alpha-1,6-glucosidic linkages in glycogen by scission of a 1,4-alpha-linked oligosaccharide from growing alpha-1,4-glucan chains and the subsequent attachment of the oligosaccharide to the alpha-1,6 position.</text>
</comment>
<evidence type="ECO:0000256" key="1">
    <source>
        <dbReference type="ARBA" id="ARBA00000826"/>
    </source>
</evidence>
<dbReference type="PANTHER" id="PTHR43651:SF3">
    <property type="entry name" value="1,4-ALPHA-GLUCAN-BRANCHING ENZYME"/>
    <property type="match status" value="1"/>
</dbReference>
<dbReference type="CDD" id="cd11322">
    <property type="entry name" value="AmyAc_Glg_BE"/>
    <property type="match status" value="1"/>
</dbReference>
<evidence type="ECO:0000256" key="4">
    <source>
        <dbReference type="ARBA" id="ARBA00009000"/>
    </source>
</evidence>
<evidence type="ECO:0000256" key="3">
    <source>
        <dbReference type="ARBA" id="ARBA00004964"/>
    </source>
</evidence>
<keyword evidence="8 10" id="KW-0320">Glycogen biosynthesis</keyword>
<dbReference type="InterPro" id="IPR006047">
    <property type="entry name" value="GH13_cat_dom"/>
</dbReference>
<evidence type="ECO:0000313" key="13">
    <source>
        <dbReference type="EMBL" id="SEK90517.1"/>
    </source>
</evidence>
<protein>
    <recommendedName>
        <fullName evidence="10">1,4-alpha-glucan branching enzyme GlgB</fullName>
        <ecNumber evidence="10">2.4.1.18</ecNumber>
    </recommendedName>
    <alternativeName>
        <fullName evidence="10">1,4-alpha-D-glucan:1,4-alpha-D-glucan 6-glucosyl-transferase</fullName>
    </alternativeName>
    <alternativeName>
        <fullName evidence="10">Alpha-(1-&gt;4)-glucan branching enzyme</fullName>
    </alternativeName>
    <alternativeName>
        <fullName evidence="10">Glycogen branching enzyme</fullName>
        <shortName evidence="10">BE</shortName>
    </alternativeName>
</protein>
<keyword evidence="9 10" id="KW-0119">Carbohydrate metabolism</keyword>
<evidence type="ECO:0000259" key="12">
    <source>
        <dbReference type="SMART" id="SM00642"/>
    </source>
</evidence>
<evidence type="ECO:0000256" key="11">
    <source>
        <dbReference type="PIRSR" id="PIRSR000463-1"/>
    </source>
</evidence>
<feature type="active site" description="Nucleophile" evidence="10 11">
    <location>
        <position position="416"/>
    </location>
</feature>
<dbReference type="GO" id="GO:0003844">
    <property type="term" value="F:1,4-alpha-glucan branching enzyme activity"/>
    <property type="evidence" value="ECO:0007669"/>
    <property type="project" value="UniProtKB-UniRule"/>
</dbReference>
<dbReference type="EC" id="2.4.1.18" evidence="10"/>
<dbReference type="STRING" id="416943.SAMN05445871_4115"/>
<dbReference type="EMBL" id="FOAJ01000004">
    <property type="protein sequence ID" value="SEK90517.1"/>
    <property type="molecule type" value="Genomic_DNA"/>
</dbReference>
<keyword evidence="7 10" id="KW-0808">Transferase</keyword>
<evidence type="ECO:0000256" key="10">
    <source>
        <dbReference type="HAMAP-Rule" id="MF_00685"/>
    </source>
</evidence>
<dbReference type="FunFam" id="3.20.20.80:FF:000003">
    <property type="entry name" value="1,4-alpha-glucan branching enzyme GlgB"/>
    <property type="match status" value="1"/>
</dbReference>
<comment type="pathway">
    <text evidence="3 10">Glycan biosynthesis; glycogen biosynthesis.</text>
</comment>
<dbReference type="InterPro" id="IPR044143">
    <property type="entry name" value="GlgB_N_E_set_prok"/>
</dbReference>
<dbReference type="Pfam" id="PF22019">
    <property type="entry name" value="GlgB_N"/>
    <property type="match status" value="1"/>
</dbReference>
<dbReference type="PIRSF" id="PIRSF000463">
    <property type="entry name" value="GlgB"/>
    <property type="match status" value="1"/>
</dbReference>
<dbReference type="Gene3D" id="3.20.20.80">
    <property type="entry name" value="Glycosidases"/>
    <property type="match status" value="1"/>
</dbReference>
<dbReference type="FunFam" id="2.60.40.10:FF:000169">
    <property type="entry name" value="1,4-alpha-glucan branching enzyme GlgB"/>
    <property type="match status" value="1"/>
</dbReference>
<dbReference type="OrthoDB" id="9800174at2"/>
<dbReference type="Pfam" id="PF02922">
    <property type="entry name" value="CBM_48"/>
    <property type="match status" value="1"/>
</dbReference>
<dbReference type="Gene3D" id="2.60.40.10">
    <property type="entry name" value="Immunoglobulins"/>
    <property type="match status" value="1"/>
</dbReference>
<dbReference type="CDD" id="cd02855">
    <property type="entry name" value="E_set_GBE_prok_N"/>
    <property type="match status" value="1"/>
</dbReference>
<organism evidence="13 14">
    <name type="scientific">Paraburkholderia caballeronis</name>
    <dbReference type="NCBI Taxonomy" id="416943"/>
    <lineage>
        <taxon>Bacteria</taxon>
        <taxon>Pseudomonadati</taxon>
        <taxon>Pseudomonadota</taxon>
        <taxon>Betaproteobacteria</taxon>
        <taxon>Burkholderiales</taxon>
        <taxon>Burkholderiaceae</taxon>
        <taxon>Paraburkholderia</taxon>
    </lineage>
</organism>
<accession>A0A1H7KX15</accession>
<dbReference type="InterPro" id="IPR004193">
    <property type="entry name" value="Glyco_hydro_13_N"/>
</dbReference>
<dbReference type="Pfam" id="PF02806">
    <property type="entry name" value="Alpha-amylase_C"/>
    <property type="match status" value="1"/>
</dbReference>
<dbReference type="InterPro" id="IPR013780">
    <property type="entry name" value="Glyco_hydro_b"/>
</dbReference>
<comment type="catalytic activity">
    <reaction evidence="1 10">
        <text>Transfers a segment of a (1-&gt;4)-alpha-D-glucan chain to a primary hydroxy group in a similar glucan chain.</text>
        <dbReference type="EC" id="2.4.1.18"/>
    </reaction>
</comment>
<evidence type="ECO:0000256" key="6">
    <source>
        <dbReference type="ARBA" id="ARBA00022676"/>
    </source>
</evidence>
<evidence type="ECO:0000256" key="2">
    <source>
        <dbReference type="ARBA" id="ARBA00002953"/>
    </source>
</evidence>
<keyword evidence="5 10" id="KW-0321">Glycogen metabolism</keyword>
<gene>
    <name evidence="10" type="primary">glgB</name>
    <name evidence="13" type="ORF">SAMN05192542_10464</name>
</gene>
<dbReference type="SUPFAM" id="SSF51445">
    <property type="entry name" value="(Trans)glycosidases"/>
    <property type="match status" value="1"/>
</dbReference>
<dbReference type="GO" id="GO:0005829">
    <property type="term" value="C:cytosol"/>
    <property type="evidence" value="ECO:0007669"/>
    <property type="project" value="TreeGrafter"/>
</dbReference>
<keyword evidence="14" id="KW-1185">Reference proteome</keyword>
<dbReference type="Gene3D" id="2.60.40.1180">
    <property type="entry name" value="Golgi alpha-mannosidase II"/>
    <property type="match status" value="1"/>
</dbReference>
<dbReference type="RefSeq" id="WP_090548194.1">
    <property type="nucleotide sequence ID" value="NZ_FNSR01000002.1"/>
</dbReference>
<dbReference type="InterPro" id="IPR014756">
    <property type="entry name" value="Ig_E-set"/>
</dbReference>
<dbReference type="NCBIfam" id="TIGR01515">
    <property type="entry name" value="branching_enzym"/>
    <property type="match status" value="1"/>
</dbReference>
<dbReference type="InterPro" id="IPR017853">
    <property type="entry name" value="GH"/>
</dbReference>
<dbReference type="Proteomes" id="UP000199120">
    <property type="component" value="Unassembled WGS sequence"/>
</dbReference>
<dbReference type="InterPro" id="IPR006407">
    <property type="entry name" value="GlgB"/>
</dbReference>
<dbReference type="NCBIfam" id="NF003811">
    <property type="entry name" value="PRK05402.1"/>
    <property type="match status" value="1"/>
</dbReference>
<sequence>MDRLPPSAGLHQPDIDALTAARHADPFALLGPHRIDGVPYVRALLPNAHGVRVIARDDARTLGELVRIHPAGLFAGPIDDAVPYRLDIDWHGTQQEIEDAYAFGPLLPEDALRRLADGDPYAVLECLGARPLTHDGVPGVRFAVWAPNARRVSVVGDFNAWDGRRHPMRLRYEAGVWELFVPRVAPGARYKYEIVGADGHVLPLKADPCAMQCERPPATASVVAPVDEIEGYAWRDRDWLHTRAQRQHARAPLSIYEVHAPSWLPAHGDDGAEPSWSALADRLIPYAQGMGFTHIELMPIAEHPFGGSWGYQPLAQFAPTGRLGSPLDFAAFVDRAHEAGLGVILDWVPAHFPNDAHGLIAFDGTALYEHADPREGYHPDWNTMIYNLGRQEVSAFLIASALAWLGRYHVDGLRVDAVASMLYRDYSRAAGEWVPNVYGGRENLESIAFLKRLNHEVQYVPQRPGVITIAEESTAWPGVSARVEDGGLGFQFKWNMGWMHDTLHYMHEDPVYRRYHHHLMTFGLVYAWSERFVLPLSHDEVVHGKGSLLGKMPGDRWQRFANLRAYLGFMWTHPGKKLLFMGGEFAQMAEFDHDGTPHWNLLDDPLHRGVQTLVRDLNHAYVSEPALHALDAEPGGFDWLISDDADNSVYAFRRVDGAGREVVTICNFTPMPRHGYRVGMPKPGQWDEIVNTDADVYGGSNMGNGGRVSTEPVASHGKPQSVALVLPPLGTLILRAAR</sequence>
<dbReference type="AlphaFoldDB" id="A0A1H7KX15"/>
<dbReference type="GO" id="GO:0004553">
    <property type="term" value="F:hydrolase activity, hydrolyzing O-glycosyl compounds"/>
    <property type="evidence" value="ECO:0007669"/>
    <property type="project" value="InterPro"/>
</dbReference>
<feature type="domain" description="Glycosyl hydrolase family 13 catalytic" evidence="12">
    <location>
        <begin position="257"/>
        <end position="615"/>
    </location>
</feature>
<evidence type="ECO:0000313" key="14">
    <source>
        <dbReference type="Proteomes" id="UP000199120"/>
    </source>
</evidence>
<comment type="similarity">
    <text evidence="4 10">Belongs to the glycosyl hydrolase 13 family. GlgB subfamily.</text>
</comment>
<evidence type="ECO:0000256" key="7">
    <source>
        <dbReference type="ARBA" id="ARBA00022679"/>
    </source>
</evidence>
<dbReference type="InterPro" id="IPR013783">
    <property type="entry name" value="Ig-like_fold"/>
</dbReference>
<dbReference type="NCBIfam" id="NF008967">
    <property type="entry name" value="PRK12313.1"/>
    <property type="match status" value="1"/>
</dbReference>
<evidence type="ECO:0000256" key="5">
    <source>
        <dbReference type="ARBA" id="ARBA00022600"/>
    </source>
</evidence>
<proteinExistence type="inferred from homology"/>
<reference evidence="14" key="1">
    <citation type="submission" date="2016-10" db="EMBL/GenBank/DDBJ databases">
        <authorList>
            <person name="Varghese N."/>
            <person name="Submissions S."/>
        </authorList>
    </citation>
    <scope>NUCLEOTIDE SEQUENCE [LARGE SCALE GENOMIC DNA]</scope>
    <source>
        <strain evidence="14">LMG 26416</strain>
    </source>
</reference>
<dbReference type="GO" id="GO:0043169">
    <property type="term" value="F:cation binding"/>
    <property type="evidence" value="ECO:0007669"/>
    <property type="project" value="InterPro"/>
</dbReference>
<dbReference type="SMART" id="SM00642">
    <property type="entry name" value="Aamy"/>
    <property type="match status" value="1"/>
</dbReference>
<dbReference type="UniPathway" id="UPA00164"/>
<dbReference type="GO" id="GO:0005978">
    <property type="term" value="P:glycogen biosynthetic process"/>
    <property type="evidence" value="ECO:0007669"/>
    <property type="project" value="UniProtKB-UniRule"/>
</dbReference>
<comment type="subunit">
    <text evidence="10">Monomer.</text>
</comment>
<dbReference type="PANTHER" id="PTHR43651">
    <property type="entry name" value="1,4-ALPHA-GLUCAN-BRANCHING ENZYME"/>
    <property type="match status" value="1"/>
</dbReference>
<dbReference type="InterPro" id="IPR006048">
    <property type="entry name" value="A-amylase/branching_C"/>
</dbReference>
<dbReference type="HAMAP" id="MF_00685">
    <property type="entry name" value="GlgB"/>
    <property type="match status" value="1"/>
</dbReference>
<evidence type="ECO:0000256" key="8">
    <source>
        <dbReference type="ARBA" id="ARBA00023056"/>
    </source>
</evidence>
<dbReference type="FunFam" id="2.60.40.1180:FF:000002">
    <property type="entry name" value="1,4-alpha-glucan branching enzyme GlgB"/>
    <property type="match status" value="1"/>
</dbReference>
<name>A0A1H7KX15_9BURK</name>
<keyword evidence="6 10" id="KW-0328">Glycosyltransferase</keyword>
<dbReference type="InterPro" id="IPR054169">
    <property type="entry name" value="GlgB_N"/>
</dbReference>